<protein>
    <submittedName>
        <fullName evidence="4">Acyltransferase</fullName>
    </submittedName>
</protein>
<dbReference type="Proteomes" id="UP000764045">
    <property type="component" value="Unassembled WGS sequence"/>
</dbReference>
<dbReference type="PANTHER" id="PTHR23416:SF78">
    <property type="entry name" value="LIPOPOLYSACCHARIDE BIOSYNTHESIS O-ACETYL TRANSFERASE WBBJ-RELATED"/>
    <property type="match status" value="1"/>
</dbReference>
<keyword evidence="1" id="KW-0808">Transferase</keyword>
<comment type="caution">
    <text evidence="4">The sequence shown here is derived from an EMBL/GenBank/DDBJ whole genome shotgun (WGS) entry which is preliminary data.</text>
</comment>
<keyword evidence="3 4" id="KW-0012">Acyltransferase</keyword>
<evidence type="ECO:0000313" key="5">
    <source>
        <dbReference type="Proteomes" id="UP000764045"/>
    </source>
</evidence>
<keyword evidence="2" id="KW-0677">Repeat</keyword>
<dbReference type="Gene3D" id="2.160.10.10">
    <property type="entry name" value="Hexapeptide repeat proteins"/>
    <property type="match status" value="1"/>
</dbReference>
<dbReference type="InterPro" id="IPR011004">
    <property type="entry name" value="Trimer_LpxA-like_sf"/>
</dbReference>
<dbReference type="CDD" id="cd04647">
    <property type="entry name" value="LbH_MAT_like"/>
    <property type="match status" value="1"/>
</dbReference>
<dbReference type="RefSeq" id="WP_205110809.1">
    <property type="nucleotide sequence ID" value="NZ_JACJJL010000021.1"/>
</dbReference>
<dbReference type="InterPro" id="IPR051159">
    <property type="entry name" value="Hexapeptide_acetyltransf"/>
</dbReference>
<name>A0A938WP70_9BACT</name>
<evidence type="ECO:0000313" key="4">
    <source>
        <dbReference type="EMBL" id="MBM6662421.1"/>
    </source>
</evidence>
<proteinExistence type="predicted"/>
<evidence type="ECO:0000256" key="3">
    <source>
        <dbReference type="ARBA" id="ARBA00023315"/>
    </source>
</evidence>
<gene>
    <name evidence="4" type="ORF">H6B30_11780</name>
</gene>
<dbReference type="GO" id="GO:0016746">
    <property type="term" value="F:acyltransferase activity"/>
    <property type="evidence" value="ECO:0007669"/>
    <property type="project" value="UniProtKB-KW"/>
</dbReference>
<keyword evidence="5" id="KW-1185">Reference proteome</keyword>
<dbReference type="InterPro" id="IPR018357">
    <property type="entry name" value="Hexapep_transf_CS"/>
</dbReference>
<dbReference type="PROSITE" id="PS00101">
    <property type="entry name" value="HEXAPEP_TRANSFERASES"/>
    <property type="match status" value="1"/>
</dbReference>
<dbReference type="PANTHER" id="PTHR23416">
    <property type="entry name" value="SIALIC ACID SYNTHASE-RELATED"/>
    <property type="match status" value="1"/>
</dbReference>
<dbReference type="Pfam" id="PF14602">
    <property type="entry name" value="Hexapep_2"/>
    <property type="match status" value="1"/>
</dbReference>
<sequence>MTANKSPLCNRLLNYIRRNSISLASKIVTAFTYTLLKLQGVAIGKSCIFYGKPHFELNNGGSIRIGKKCIFRSSPVSNRIGLNHKIIVSATPLHSRTCSITIGDNCGFSGTSIWCFNEITIGNNVRCGANTLIMDGDAHFEDARTTPPMPIIIEDNVFLGANVVVKKGVTIGANTVVGMNSVVTHSLPANCVAVGIPCKVIRQN</sequence>
<dbReference type="SUPFAM" id="SSF51161">
    <property type="entry name" value="Trimeric LpxA-like enzymes"/>
    <property type="match status" value="1"/>
</dbReference>
<dbReference type="AlphaFoldDB" id="A0A938WP70"/>
<organism evidence="4 5">
    <name type="scientific">Marseilla massiliensis</name>
    <dbReference type="NCBI Taxonomy" id="1841864"/>
    <lineage>
        <taxon>Bacteria</taxon>
        <taxon>Pseudomonadati</taxon>
        <taxon>Bacteroidota</taxon>
        <taxon>Bacteroidia</taxon>
        <taxon>Bacteroidales</taxon>
        <taxon>Prevotellaceae</taxon>
        <taxon>Marseilla</taxon>
    </lineage>
</organism>
<dbReference type="InterPro" id="IPR001451">
    <property type="entry name" value="Hexapep"/>
</dbReference>
<evidence type="ECO:0000256" key="1">
    <source>
        <dbReference type="ARBA" id="ARBA00022679"/>
    </source>
</evidence>
<dbReference type="EMBL" id="JACJJL010000021">
    <property type="protein sequence ID" value="MBM6662421.1"/>
    <property type="molecule type" value="Genomic_DNA"/>
</dbReference>
<accession>A0A938WP70</accession>
<evidence type="ECO:0000256" key="2">
    <source>
        <dbReference type="ARBA" id="ARBA00022737"/>
    </source>
</evidence>
<reference evidence="4 5" key="1">
    <citation type="journal article" date="2021" name="Sci. Rep.">
        <title>The distribution of antibiotic resistance genes in chicken gut microbiota commensals.</title>
        <authorList>
            <person name="Juricova H."/>
            <person name="Matiasovicova J."/>
            <person name="Kubasova T."/>
            <person name="Cejkova D."/>
            <person name="Rychlik I."/>
        </authorList>
    </citation>
    <scope>NUCLEOTIDE SEQUENCE [LARGE SCALE GENOMIC DNA]</scope>
    <source>
        <strain evidence="4 5">An819</strain>
    </source>
</reference>